<keyword evidence="1" id="KW-0677">Repeat</keyword>
<evidence type="ECO:0000313" key="5">
    <source>
        <dbReference type="Proteomes" id="UP000030687"/>
    </source>
</evidence>
<gene>
    <name evidence="4" type="ORF">CICLE_v10006742mg</name>
</gene>
<accession>V4S2V8</accession>
<name>V4S2V8_CITCL</name>
<dbReference type="InterPro" id="IPR032675">
    <property type="entry name" value="LRR_dom_sf"/>
</dbReference>
<protein>
    <recommendedName>
        <fullName evidence="3">Disease resistance R13L4/SHOC-2-like LRR domain-containing protein</fullName>
    </recommendedName>
</protein>
<dbReference type="Proteomes" id="UP000030687">
    <property type="component" value="Unassembled WGS sequence"/>
</dbReference>
<dbReference type="eggNOG" id="KOG4658">
    <property type="taxonomic scope" value="Eukaryota"/>
</dbReference>
<dbReference type="Gene3D" id="3.80.10.10">
    <property type="entry name" value="Ribonuclease Inhibitor"/>
    <property type="match status" value="3"/>
</dbReference>
<dbReference type="SUPFAM" id="SSF52058">
    <property type="entry name" value="L domain-like"/>
    <property type="match status" value="1"/>
</dbReference>
<keyword evidence="5" id="KW-1185">Reference proteome</keyword>
<dbReference type="Pfam" id="PF23598">
    <property type="entry name" value="LRR_14"/>
    <property type="match status" value="1"/>
</dbReference>
<dbReference type="PANTHER" id="PTHR36766">
    <property type="entry name" value="PLANT BROAD-SPECTRUM MILDEW RESISTANCE PROTEIN RPW8"/>
    <property type="match status" value="1"/>
</dbReference>
<dbReference type="OrthoDB" id="2018467at2759"/>
<evidence type="ECO:0000256" key="2">
    <source>
        <dbReference type="ARBA" id="ARBA00022821"/>
    </source>
</evidence>
<dbReference type="AlphaFoldDB" id="V4S2V8"/>
<evidence type="ECO:0000259" key="3">
    <source>
        <dbReference type="Pfam" id="PF23598"/>
    </source>
</evidence>
<keyword evidence="2" id="KW-0611">Plant defense</keyword>
<feature type="domain" description="Disease resistance R13L4/SHOC-2-like LRR" evidence="3">
    <location>
        <begin position="76"/>
        <end position="291"/>
    </location>
</feature>
<dbReference type="KEGG" id="cic:CICLE_v10006742mg"/>
<dbReference type="EMBL" id="KI537036">
    <property type="protein sequence ID" value="ESR34622.1"/>
    <property type="molecule type" value="Genomic_DNA"/>
</dbReference>
<dbReference type="OMA" id="EDWHEIA"/>
<dbReference type="Gramene" id="ESR34622">
    <property type="protein sequence ID" value="ESR34622"/>
    <property type="gene ID" value="CICLE_v10006742mg"/>
</dbReference>
<organism evidence="4 5">
    <name type="scientific">Citrus clementina</name>
    <name type="common">Clementine</name>
    <name type="synonym">Citrus deliciosa x Citrus sinensis</name>
    <dbReference type="NCBI Taxonomy" id="85681"/>
    <lineage>
        <taxon>Eukaryota</taxon>
        <taxon>Viridiplantae</taxon>
        <taxon>Streptophyta</taxon>
        <taxon>Embryophyta</taxon>
        <taxon>Tracheophyta</taxon>
        <taxon>Spermatophyta</taxon>
        <taxon>Magnoliopsida</taxon>
        <taxon>eudicotyledons</taxon>
        <taxon>Gunneridae</taxon>
        <taxon>Pentapetalae</taxon>
        <taxon>rosids</taxon>
        <taxon>malvids</taxon>
        <taxon>Sapindales</taxon>
        <taxon>Rutaceae</taxon>
        <taxon>Aurantioideae</taxon>
        <taxon>Citrus</taxon>
    </lineage>
</organism>
<dbReference type="GO" id="GO:0006952">
    <property type="term" value="P:defense response"/>
    <property type="evidence" value="ECO:0007669"/>
    <property type="project" value="UniProtKB-KW"/>
</dbReference>
<evidence type="ECO:0000313" key="4">
    <source>
        <dbReference type="EMBL" id="ESR34622.1"/>
    </source>
</evidence>
<dbReference type="InterPro" id="IPR055414">
    <property type="entry name" value="LRR_R13L4/SHOC2-like"/>
</dbReference>
<reference evidence="4 5" key="1">
    <citation type="submission" date="2013-10" db="EMBL/GenBank/DDBJ databases">
        <authorList>
            <consortium name="International Citrus Genome Consortium"/>
            <person name="Jenkins J."/>
            <person name="Schmutz J."/>
            <person name="Prochnik S."/>
            <person name="Rokhsar D."/>
            <person name="Gmitter F."/>
            <person name="Ollitrault P."/>
            <person name="Machado M."/>
            <person name="Talon M."/>
            <person name="Wincker P."/>
            <person name="Jaillon O."/>
            <person name="Morgante M."/>
        </authorList>
    </citation>
    <scope>NUCLEOTIDE SEQUENCE</scope>
    <source>
        <strain evidence="5">cv. Clemenules</strain>
    </source>
</reference>
<sequence>MHNLIHDLALLVAKGEFLMRNSDCQSIPKRVHHLSFVSASASRNDFSSLLSDLRRVRTILFSINDENTSESFFTSCISKSQFLRVLDLDDSTIEVLPREIGNLKHMRYLDLSRYCQIKKLPNSICELQSLQTLILRGCLKLEELPKDIRYLVSLRMFVVTTKQKSLQESGIACLSSLRSLIISHCWNLEYLFEHIGQLSGLRSLILVDCPSLISLPSAVKCLSSLETLILIDCENLNLNLNIEMEGEGSHHDRDNTRTHLQKLFVSGLKQLLDLPQWLLQGSTKTLQFLGIEDCPNFMALQGSLKDLEALETLLISACRKLSSLPEDMHHLTTLKTLSIKECPALCERCKPLTGEDWSKIARIPRIMLDDELIKSSDN</sequence>
<dbReference type="PANTHER" id="PTHR36766:SF61">
    <property type="entry name" value="NB-ARC DOMAIN DISEASE RESISTANCE PROTEIN"/>
    <property type="match status" value="1"/>
</dbReference>
<evidence type="ECO:0000256" key="1">
    <source>
        <dbReference type="ARBA" id="ARBA00022737"/>
    </source>
</evidence>
<dbReference type="InParanoid" id="V4S2V8"/>
<proteinExistence type="predicted"/>